<dbReference type="InterPro" id="IPR036065">
    <property type="entry name" value="BolA-like_sf"/>
</dbReference>
<dbReference type="GO" id="GO:1990229">
    <property type="term" value="C:iron-sulfur cluster assembly complex"/>
    <property type="evidence" value="ECO:0007669"/>
    <property type="project" value="UniProtKB-ARBA"/>
</dbReference>
<dbReference type="Proteomes" id="UP000198641">
    <property type="component" value="Unassembled WGS sequence"/>
</dbReference>
<organism evidence="5 6">
    <name type="scientific">Onishia taeanensis</name>
    <dbReference type="NCBI Taxonomy" id="284577"/>
    <lineage>
        <taxon>Bacteria</taxon>
        <taxon>Pseudomonadati</taxon>
        <taxon>Pseudomonadota</taxon>
        <taxon>Gammaproteobacteria</taxon>
        <taxon>Oceanospirillales</taxon>
        <taxon>Halomonadaceae</taxon>
        <taxon>Onishia</taxon>
    </lineage>
</organism>
<dbReference type="RefSeq" id="WP_092522862.1">
    <property type="nucleotide sequence ID" value="NZ_FNCI01000002.1"/>
</dbReference>
<dbReference type="OrthoDB" id="9801469at2"/>
<accession>A0A1G7NXX1</accession>
<dbReference type="AlphaFoldDB" id="A0A1G7NXX1"/>
<protein>
    <recommendedName>
        <fullName evidence="2">DNA-binding transcriptional regulator BolA</fullName>
    </recommendedName>
</protein>
<reference evidence="5 6" key="1">
    <citation type="submission" date="2016-10" db="EMBL/GenBank/DDBJ databases">
        <authorList>
            <person name="de Groot N.N."/>
        </authorList>
    </citation>
    <scope>NUCLEOTIDE SEQUENCE [LARGE SCALE GENOMIC DNA]</scope>
    <source>
        <strain evidence="5 6">BH539</strain>
    </source>
</reference>
<gene>
    <name evidence="5" type="ORF">SAMN05216571_1028</name>
</gene>
<keyword evidence="6" id="KW-1185">Reference proteome</keyword>
<name>A0A1G7NXX1_9GAMM</name>
<evidence type="ECO:0000313" key="5">
    <source>
        <dbReference type="EMBL" id="SDF78906.1"/>
    </source>
</evidence>
<evidence type="ECO:0000256" key="1">
    <source>
        <dbReference type="ARBA" id="ARBA00005578"/>
    </source>
</evidence>
<dbReference type="Gene3D" id="3.30.300.90">
    <property type="entry name" value="BolA-like"/>
    <property type="match status" value="1"/>
</dbReference>
<dbReference type="GO" id="GO:0005829">
    <property type="term" value="C:cytosol"/>
    <property type="evidence" value="ECO:0007669"/>
    <property type="project" value="TreeGrafter"/>
</dbReference>
<dbReference type="EMBL" id="FNCI01000002">
    <property type="protein sequence ID" value="SDF78906.1"/>
    <property type="molecule type" value="Genomic_DNA"/>
</dbReference>
<comment type="similarity">
    <text evidence="1 3">Belongs to the BolA/IbaG family.</text>
</comment>
<dbReference type="FunFam" id="3.30.300.90:FF:000001">
    <property type="entry name" value="Transcriptional regulator BolA"/>
    <property type="match status" value="1"/>
</dbReference>
<dbReference type="GO" id="GO:0006351">
    <property type="term" value="P:DNA-templated transcription"/>
    <property type="evidence" value="ECO:0007669"/>
    <property type="project" value="TreeGrafter"/>
</dbReference>
<sequence length="103" mass="11560">MSVQARIEDTLKTLEPVHMTVENESHMHNVPANSETHFKVTLVSERFAGLMPVKRHQMIYALLADELAGPVHALALHLYTDEEWQSRGEARPESPNCRGGGRS</sequence>
<dbReference type="PANTHER" id="PTHR46229:SF2">
    <property type="entry name" value="BOLA-LIKE PROTEIN 1"/>
    <property type="match status" value="1"/>
</dbReference>
<proteinExistence type="inferred from homology"/>
<evidence type="ECO:0000256" key="3">
    <source>
        <dbReference type="RuleBase" id="RU003860"/>
    </source>
</evidence>
<dbReference type="PIRSF" id="PIRSF003113">
    <property type="entry name" value="BolA"/>
    <property type="match status" value="1"/>
</dbReference>
<dbReference type="SUPFAM" id="SSF82657">
    <property type="entry name" value="BolA-like"/>
    <property type="match status" value="1"/>
</dbReference>
<dbReference type="Pfam" id="PF01722">
    <property type="entry name" value="BolA"/>
    <property type="match status" value="1"/>
</dbReference>
<dbReference type="PANTHER" id="PTHR46229">
    <property type="entry name" value="BOLA TRANSCRIPTION REGULATOR"/>
    <property type="match status" value="1"/>
</dbReference>
<dbReference type="InterPro" id="IPR002634">
    <property type="entry name" value="BolA"/>
</dbReference>
<dbReference type="STRING" id="284577.SAMN05216571_1028"/>
<evidence type="ECO:0000313" key="6">
    <source>
        <dbReference type="Proteomes" id="UP000198641"/>
    </source>
</evidence>
<dbReference type="InterPro" id="IPR050961">
    <property type="entry name" value="BolA/IbaG_stress_morph_reg"/>
</dbReference>
<evidence type="ECO:0000256" key="4">
    <source>
        <dbReference type="SAM" id="MobiDB-lite"/>
    </source>
</evidence>
<feature type="region of interest" description="Disordered" evidence="4">
    <location>
        <begin position="82"/>
        <end position="103"/>
    </location>
</feature>
<evidence type="ECO:0000256" key="2">
    <source>
        <dbReference type="ARBA" id="ARBA00074073"/>
    </source>
</evidence>